<feature type="transmembrane region" description="Helical" evidence="1">
    <location>
        <begin position="78"/>
        <end position="98"/>
    </location>
</feature>
<feature type="transmembrane region" description="Helical" evidence="1">
    <location>
        <begin position="42"/>
        <end position="66"/>
    </location>
</feature>
<protein>
    <recommendedName>
        <fullName evidence="4">Membrane-anchored protein</fullName>
    </recommendedName>
</protein>
<evidence type="ECO:0008006" key="4">
    <source>
        <dbReference type="Google" id="ProtNLM"/>
    </source>
</evidence>
<feature type="transmembrane region" description="Helical" evidence="1">
    <location>
        <begin position="144"/>
        <end position="163"/>
    </location>
</feature>
<feature type="transmembrane region" description="Helical" evidence="1">
    <location>
        <begin position="234"/>
        <end position="251"/>
    </location>
</feature>
<feature type="transmembrane region" description="Helical" evidence="1">
    <location>
        <begin position="104"/>
        <end position="124"/>
    </location>
</feature>
<proteinExistence type="predicted"/>
<accession>A0A919JLN8</accession>
<dbReference type="InterPro" id="IPR007136">
    <property type="entry name" value="DUF347"/>
</dbReference>
<evidence type="ECO:0000313" key="3">
    <source>
        <dbReference type="Proteomes" id="UP000647172"/>
    </source>
</evidence>
<evidence type="ECO:0000313" key="2">
    <source>
        <dbReference type="EMBL" id="GIE51625.1"/>
    </source>
</evidence>
<keyword evidence="1" id="KW-1133">Transmembrane helix</keyword>
<dbReference type="Pfam" id="PF03988">
    <property type="entry name" value="DUF347"/>
    <property type="match status" value="4"/>
</dbReference>
<gene>
    <name evidence="2" type="ORF">Ani05nite_51590</name>
</gene>
<feature type="transmembrane region" description="Helical" evidence="1">
    <location>
        <begin position="272"/>
        <end position="292"/>
    </location>
</feature>
<sequence length="425" mass="44803">MAYNTIAAPRTRDWLTKVPAITATFWVIKVLSTTIGETFADYLAVNVGLGPLVTDALMITVLAVALVLQLRTRQYTPWIYWLCVVLVSIVGTQITDFFTDTLGVSLYLSTAVFAVILAAVFILWYRQEHTLAITSVDTPRREGFYWGAILTTFALGTAAGDLATEALGLGFRNGALIFGGLILLTWIAFKAGAGQVLTFWIAYILTRPLGASLGDLLTQAKDFGGLDLGPSTTSLLFFAVIIVLVAREQILAHRHGVAVKGDGPIGGRRADVVWAAAGAVLIAAVGVGLSSLHANPTSTDGVSAVAGGPVATPGVGNGTAPAVARLPKPTTRLGNLTAFATITTDLQTMVTNNDLAGGKKRAKDLEVSWDDAEAGLKPRDSGKWHRLDDEIDAVLTSLRAGSPRQADCAANLAALKATLDQFDGV</sequence>
<dbReference type="RefSeq" id="WP_239130624.1">
    <property type="nucleotide sequence ID" value="NZ_BAAAYJ010000099.1"/>
</dbReference>
<organism evidence="2 3">
    <name type="scientific">Actinoplanes nipponensis</name>
    <dbReference type="NCBI Taxonomy" id="135950"/>
    <lineage>
        <taxon>Bacteria</taxon>
        <taxon>Bacillati</taxon>
        <taxon>Actinomycetota</taxon>
        <taxon>Actinomycetes</taxon>
        <taxon>Micromonosporales</taxon>
        <taxon>Micromonosporaceae</taxon>
        <taxon>Actinoplanes</taxon>
    </lineage>
</organism>
<dbReference type="AlphaFoldDB" id="A0A919JLN8"/>
<name>A0A919JLN8_9ACTN</name>
<dbReference type="EMBL" id="BOMQ01000061">
    <property type="protein sequence ID" value="GIE51625.1"/>
    <property type="molecule type" value="Genomic_DNA"/>
</dbReference>
<keyword evidence="1" id="KW-0472">Membrane</keyword>
<dbReference type="Proteomes" id="UP000647172">
    <property type="component" value="Unassembled WGS sequence"/>
</dbReference>
<comment type="caution">
    <text evidence="2">The sequence shown here is derived from an EMBL/GenBank/DDBJ whole genome shotgun (WGS) entry which is preliminary data.</text>
</comment>
<keyword evidence="3" id="KW-1185">Reference proteome</keyword>
<evidence type="ECO:0000256" key="1">
    <source>
        <dbReference type="SAM" id="Phobius"/>
    </source>
</evidence>
<reference evidence="2" key="1">
    <citation type="submission" date="2021-01" db="EMBL/GenBank/DDBJ databases">
        <title>Whole genome shotgun sequence of Actinoplanes nipponensis NBRC 14063.</title>
        <authorList>
            <person name="Komaki H."/>
            <person name="Tamura T."/>
        </authorList>
    </citation>
    <scope>NUCLEOTIDE SEQUENCE</scope>
    <source>
        <strain evidence="2">NBRC 14063</strain>
    </source>
</reference>
<keyword evidence="1" id="KW-0812">Transmembrane</keyword>